<reference evidence="2" key="2">
    <citation type="submission" date="2020-11" db="EMBL/GenBank/DDBJ databases">
        <authorList>
            <person name="McCartney M.A."/>
            <person name="Auch B."/>
            <person name="Kono T."/>
            <person name="Mallez S."/>
            <person name="Becker A."/>
            <person name="Gohl D.M."/>
            <person name="Silverstein K.A.T."/>
            <person name="Koren S."/>
            <person name="Bechman K.B."/>
            <person name="Herman A."/>
            <person name="Abrahante J.E."/>
            <person name="Garbe J."/>
        </authorList>
    </citation>
    <scope>NUCLEOTIDE SEQUENCE</scope>
    <source>
        <strain evidence="2">Duluth1</strain>
        <tissue evidence="2">Whole animal</tissue>
    </source>
</reference>
<dbReference type="EMBL" id="JAIWYP010000002">
    <property type="protein sequence ID" value="KAH3869639.1"/>
    <property type="molecule type" value="Genomic_DNA"/>
</dbReference>
<organism evidence="2 3">
    <name type="scientific">Dreissena polymorpha</name>
    <name type="common">Zebra mussel</name>
    <name type="synonym">Mytilus polymorpha</name>
    <dbReference type="NCBI Taxonomy" id="45954"/>
    <lineage>
        <taxon>Eukaryota</taxon>
        <taxon>Metazoa</taxon>
        <taxon>Spiralia</taxon>
        <taxon>Lophotrochozoa</taxon>
        <taxon>Mollusca</taxon>
        <taxon>Bivalvia</taxon>
        <taxon>Autobranchia</taxon>
        <taxon>Heteroconchia</taxon>
        <taxon>Euheterodonta</taxon>
        <taxon>Imparidentia</taxon>
        <taxon>Neoheterodontei</taxon>
        <taxon>Myida</taxon>
        <taxon>Dreissenoidea</taxon>
        <taxon>Dreissenidae</taxon>
        <taxon>Dreissena</taxon>
    </lineage>
</organism>
<comment type="caution">
    <text evidence="2">The sequence shown here is derived from an EMBL/GenBank/DDBJ whole genome shotgun (WGS) entry which is preliminary data.</text>
</comment>
<evidence type="ECO:0000313" key="2">
    <source>
        <dbReference type="EMBL" id="KAH3869639.1"/>
    </source>
</evidence>
<evidence type="ECO:0000256" key="1">
    <source>
        <dbReference type="SAM" id="MobiDB-lite"/>
    </source>
</evidence>
<accession>A0A9D4RIL6</accession>
<keyword evidence="3" id="KW-1185">Reference proteome</keyword>
<gene>
    <name evidence="2" type="ORF">DPMN_032808</name>
</gene>
<dbReference type="Proteomes" id="UP000828390">
    <property type="component" value="Unassembled WGS sequence"/>
</dbReference>
<protein>
    <submittedName>
        <fullName evidence="2">Uncharacterized protein</fullName>
    </submittedName>
</protein>
<feature type="region of interest" description="Disordered" evidence="1">
    <location>
        <begin position="1"/>
        <end position="50"/>
    </location>
</feature>
<proteinExistence type="predicted"/>
<reference evidence="2" key="1">
    <citation type="journal article" date="2019" name="bioRxiv">
        <title>The Genome of the Zebra Mussel, Dreissena polymorpha: A Resource for Invasive Species Research.</title>
        <authorList>
            <person name="McCartney M.A."/>
            <person name="Auch B."/>
            <person name="Kono T."/>
            <person name="Mallez S."/>
            <person name="Zhang Y."/>
            <person name="Obille A."/>
            <person name="Becker A."/>
            <person name="Abrahante J.E."/>
            <person name="Garbe J."/>
            <person name="Badalamenti J.P."/>
            <person name="Herman A."/>
            <person name="Mangelson H."/>
            <person name="Liachko I."/>
            <person name="Sullivan S."/>
            <person name="Sone E.D."/>
            <person name="Koren S."/>
            <person name="Silverstein K.A.T."/>
            <person name="Beckman K.B."/>
            <person name="Gohl D.M."/>
        </authorList>
    </citation>
    <scope>NUCLEOTIDE SEQUENCE</scope>
    <source>
        <strain evidence="2">Duluth1</strain>
        <tissue evidence="2">Whole animal</tissue>
    </source>
</reference>
<name>A0A9D4RIL6_DREPO</name>
<sequence>MCYTSRINRESQGRTGNNWHGTRNYRDGAVAPPGPISPRQSYSNAPVEAQ</sequence>
<evidence type="ECO:0000313" key="3">
    <source>
        <dbReference type="Proteomes" id="UP000828390"/>
    </source>
</evidence>
<dbReference type="AlphaFoldDB" id="A0A9D4RIL6"/>